<keyword evidence="2 10" id="KW-0723">Serine/threonine-protein kinase</keyword>
<dbReference type="AlphaFoldDB" id="F5XQC2"/>
<dbReference type="InterPro" id="IPR000719">
    <property type="entry name" value="Prot_kinase_dom"/>
</dbReference>
<name>F5XQC2_MICPN</name>
<dbReference type="PROSITE" id="PS50011">
    <property type="entry name" value="PROTEIN_KINASE_DOM"/>
    <property type="match status" value="1"/>
</dbReference>
<evidence type="ECO:0000256" key="7">
    <source>
        <dbReference type="SAM" id="MobiDB-lite"/>
    </source>
</evidence>
<dbReference type="EMBL" id="AP012204">
    <property type="protein sequence ID" value="BAK34422.1"/>
    <property type="molecule type" value="Genomic_DNA"/>
</dbReference>
<evidence type="ECO:0000256" key="4">
    <source>
        <dbReference type="ARBA" id="ARBA00022741"/>
    </source>
</evidence>
<dbReference type="PROSITE" id="PS00108">
    <property type="entry name" value="PROTEIN_KINASE_ST"/>
    <property type="match status" value="1"/>
</dbReference>
<keyword evidence="11" id="KW-1185">Reference proteome</keyword>
<dbReference type="OrthoDB" id="9762169at2"/>
<feature type="region of interest" description="Disordered" evidence="7">
    <location>
        <begin position="342"/>
        <end position="363"/>
    </location>
</feature>
<dbReference type="Proteomes" id="UP000007947">
    <property type="component" value="Chromosome"/>
</dbReference>
<feature type="domain" description="Protein kinase" evidence="9">
    <location>
        <begin position="14"/>
        <end position="266"/>
    </location>
</feature>
<dbReference type="PANTHER" id="PTHR43289">
    <property type="entry name" value="MITOGEN-ACTIVATED PROTEIN KINASE KINASE KINASE 20-RELATED"/>
    <property type="match status" value="1"/>
</dbReference>
<keyword evidence="5 10" id="KW-0418">Kinase</keyword>
<accession>F5XQC2</accession>
<evidence type="ECO:0000313" key="10">
    <source>
        <dbReference type="EMBL" id="BAK34422.1"/>
    </source>
</evidence>
<keyword evidence="8" id="KW-0812">Transmembrane</keyword>
<dbReference type="HOGENOM" id="CLU_417877_0_0_11"/>
<evidence type="ECO:0000256" key="8">
    <source>
        <dbReference type="SAM" id="Phobius"/>
    </source>
</evidence>
<evidence type="ECO:0000256" key="3">
    <source>
        <dbReference type="ARBA" id="ARBA00022679"/>
    </source>
</evidence>
<keyword evidence="8" id="KW-0472">Membrane</keyword>
<reference evidence="10 11" key="1">
    <citation type="submission" date="2011-05" db="EMBL/GenBank/DDBJ databases">
        <title>Whole genome sequence of Microlunatus phosphovorus NM-1.</title>
        <authorList>
            <person name="Hosoyama A."/>
            <person name="Sasaki K."/>
            <person name="Harada T."/>
            <person name="Igarashi R."/>
            <person name="Kawakoshi A."/>
            <person name="Sasagawa M."/>
            <person name="Fukada J."/>
            <person name="Nakamura S."/>
            <person name="Katano Y."/>
            <person name="Hanada S."/>
            <person name="Kamagata Y."/>
            <person name="Nakamura N."/>
            <person name="Yamazaki S."/>
            <person name="Fujita N."/>
        </authorList>
    </citation>
    <scope>NUCLEOTIDE SEQUENCE [LARGE SCALE GENOMIC DNA]</scope>
    <source>
        <strain evidence="11">ATCC 700054 / DSM 10555 / JCM 9379 / NBRC 101784 / NCIMB 13414 / VKM Ac-1990 / NM-1</strain>
    </source>
</reference>
<keyword evidence="4" id="KW-0547">Nucleotide-binding</keyword>
<evidence type="ECO:0000256" key="2">
    <source>
        <dbReference type="ARBA" id="ARBA00022527"/>
    </source>
</evidence>
<dbReference type="Gene3D" id="1.10.510.10">
    <property type="entry name" value="Transferase(Phosphotransferase) domain 1"/>
    <property type="match status" value="1"/>
</dbReference>
<evidence type="ECO:0000313" key="11">
    <source>
        <dbReference type="Proteomes" id="UP000007947"/>
    </source>
</evidence>
<keyword evidence="8" id="KW-1133">Transmembrane helix</keyword>
<evidence type="ECO:0000256" key="1">
    <source>
        <dbReference type="ARBA" id="ARBA00012513"/>
    </source>
</evidence>
<sequence length="659" mass="68986">MPAEGPDRALGASYRLTELIGRGAAGEVWRGIDRRTRQSVAAKLLRPEFVADHELVGRFLRERSILVGLRHPNIVAVRDLVAEGEQLAIVMEHVDGGSLRTALADGPLSPRRAVQVTAAVLDGLAYAHERQVLHRDVKPDNVLLTTDWQVKLSDFGIASLLEDRRSSTTGLVGTPEYLAPELLLTGKASLPADLYGTGVLLYELLAGRTPFAGPGTGYAIAHRHVTNLAPRLPIPDQLWRVLGQLLAKDPAVRPTAAEAAELLRALPAAVLDVPALESQDDPAEFARAAGPLTEVRGLAPETTRSTSEQTDTPAEQAPTSAEQAMVPDLGEGSGGTVLRAMPAVPTPRPVEPADESSSDQPKRRRRRMIIIGAASVLVVALGIVWFVLHPRQQAAAPPVSPTAAPVQQQSPTRPTGLGISRTATWDPQQQTVQLTITYSAERAPLRGPYLEVLPNAGGTGPCPEVVWDGAAARRNLSSVTGIDAACAWSVEPAPVSARGTATATAEIALPGLGSDSAALSEWLRLASDATEAAVSDSQTTSAAYPAQRLTGIEVVAPSRTVSGKTLRLALLPIWPNGTDQLDPLLVSPPSGAPSTPLTAIAGGTSGVRFADGCSGALTVSDDGLVVVAQSVAEDCRVNATVGNFTDLASNAFAITTRGS</sequence>
<dbReference type="STRING" id="1032480.MLP_14080"/>
<dbReference type="Pfam" id="PF00069">
    <property type="entry name" value="Pkinase"/>
    <property type="match status" value="1"/>
</dbReference>
<protein>
    <recommendedName>
        <fullName evidence="1">non-specific serine/threonine protein kinase</fullName>
        <ecNumber evidence="1">2.7.11.1</ecNumber>
    </recommendedName>
</protein>
<dbReference type="InterPro" id="IPR008271">
    <property type="entry name" value="Ser/Thr_kinase_AS"/>
</dbReference>
<feature type="transmembrane region" description="Helical" evidence="8">
    <location>
        <begin position="368"/>
        <end position="388"/>
    </location>
</feature>
<dbReference type="CDD" id="cd14014">
    <property type="entry name" value="STKc_PknB_like"/>
    <property type="match status" value="1"/>
</dbReference>
<feature type="compositionally biased region" description="Polar residues" evidence="7">
    <location>
        <begin position="302"/>
        <end position="322"/>
    </location>
</feature>
<organism evidence="10 11">
    <name type="scientific">Microlunatus phosphovorus (strain ATCC 700054 / DSM 10555 / JCM 9379 / NBRC 101784 / NCIMB 13414 / VKM Ac-1990 / NM-1)</name>
    <dbReference type="NCBI Taxonomy" id="1032480"/>
    <lineage>
        <taxon>Bacteria</taxon>
        <taxon>Bacillati</taxon>
        <taxon>Actinomycetota</taxon>
        <taxon>Actinomycetes</taxon>
        <taxon>Propionibacteriales</taxon>
        <taxon>Propionibacteriaceae</taxon>
        <taxon>Microlunatus</taxon>
    </lineage>
</organism>
<evidence type="ECO:0000256" key="6">
    <source>
        <dbReference type="ARBA" id="ARBA00022840"/>
    </source>
</evidence>
<dbReference type="RefSeq" id="WP_013862305.1">
    <property type="nucleotide sequence ID" value="NC_015635.1"/>
</dbReference>
<dbReference type="GO" id="GO:0004674">
    <property type="term" value="F:protein serine/threonine kinase activity"/>
    <property type="evidence" value="ECO:0007669"/>
    <property type="project" value="UniProtKB-KW"/>
</dbReference>
<dbReference type="KEGG" id="mph:MLP_14080"/>
<dbReference type="SMART" id="SM00220">
    <property type="entry name" value="S_TKc"/>
    <property type="match status" value="1"/>
</dbReference>
<dbReference type="PANTHER" id="PTHR43289:SF6">
    <property type="entry name" value="SERINE_THREONINE-PROTEIN KINASE NEKL-3"/>
    <property type="match status" value="1"/>
</dbReference>
<dbReference type="SUPFAM" id="SSF56112">
    <property type="entry name" value="Protein kinase-like (PK-like)"/>
    <property type="match status" value="1"/>
</dbReference>
<dbReference type="InterPro" id="IPR011009">
    <property type="entry name" value="Kinase-like_dom_sf"/>
</dbReference>
<evidence type="ECO:0000256" key="5">
    <source>
        <dbReference type="ARBA" id="ARBA00022777"/>
    </source>
</evidence>
<feature type="region of interest" description="Disordered" evidence="7">
    <location>
        <begin position="293"/>
        <end position="327"/>
    </location>
</feature>
<evidence type="ECO:0000259" key="9">
    <source>
        <dbReference type="PROSITE" id="PS50011"/>
    </source>
</evidence>
<dbReference type="eggNOG" id="COG0515">
    <property type="taxonomic scope" value="Bacteria"/>
</dbReference>
<gene>
    <name evidence="10" type="ordered locus">MLP_14080</name>
</gene>
<proteinExistence type="predicted"/>
<keyword evidence="6" id="KW-0067">ATP-binding</keyword>
<dbReference type="Gene3D" id="3.30.200.20">
    <property type="entry name" value="Phosphorylase Kinase, domain 1"/>
    <property type="match status" value="1"/>
</dbReference>
<dbReference type="GO" id="GO:0005524">
    <property type="term" value="F:ATP binding"/>
    <property type="evidence" value="ECO:0007669"/>
    <property type="project" value="UniProtKB-KW"/>
</dbReference>
<keyword evidence="3 10" id="KW-0808">Transferase</keyword>
<dbReference type="EC" id="2.7.11.1" evidence="1"/>